<comment type="caution">
    <text evidence="2">The sequence shown here is derived from an EMBL/GenBank/DDBJ whole genome shotgun (WGS) entry which is preliminary data.</text>
</comment>
<accession>A0A0F9N4J0</accession>
<dbReference type="EMBL" id="LAZR01008814">
    <property type="protein sequence ID" value="KKM76407.1"/>
    <property type="molecule type" value="Genomic_DNA"/>
</dbReference>
<name>A0A0F9N4J0_9ZZZZ</name>
<dbReference type="InterPro" id="IPR009956">
    <property type="entry name" value="Post-segregation_anti-tox_CcdA"/>
</dbReference>
<evidence type="ECO:0000256" key="1">
    <source>
        <dbReference type="ARBA" id="ARBA00022649"/>
    </source>
</evidence>
<protein>
    <submittedName>
        <fullName evidence="2">Uncharacterized protein</fullName>
    </submittedName>
</protein>
<gene>
    <name evidence="2" type="ORF">LCGC14_1380500</name>
</gene>
<proteinExistence type="predicted"/>
<dbReference type="Pfam" id="PF07362">
    <property type="entry name" value="CcdA"/>
    <property type="match status" value="1"/>
</dbReference>
<evidence type="ECO:0000313" key="2">
    <source>
        <dbReference type="EMBL" id="KKM76407.1"/>
    </source>
</evidence>
<dbReference type="AlphaFoldDB" id="A0A0F9N4J0"/>
<organism evidence="2">
    <name type="scientific">marine sediment metagenome</name>
    <dbReference type="NCBI Taxonomy" id="412755"/>
    <lineage>
        <taxon>unclassified sequences</taxon>
        <taxon>metagenomes</taxon>
        <taxon>ecological metagenomes</taxon>
    </lineage>
</organism>
<feature type="non-terminal residue" evidence="2">
    <location>
        <position position="130"/>
    </location>
</feature>
<sequence>MRTNVTLSLESEPVELMRLKGINISGTVNEFLQQYLQTENRSSTSNELKKEIELKQLEAERIKKVVSILHVKVEKQMAKEAVIADNTAVKDMLHALDPTNVKSKNFIGFIFRIPAGIDTSSLIPGISLPP</sequence>
<keyword evidence="1" id="KW-1277">Toxin-antitoxin system</keyword>
<reference evidence="2" key="1">
    <citation type="journal article" date="2015" name="Nature">
        <title>Complex archaea that bridge the gap between prokaryotes and eukaryotes.</title>
        <authorList>
            <person name="Spang A."/>
            <person name="Saw J.H."/>
            <person name="Jorgensen S.L."/>
            <person name="Zaremba-Niedzwiedzka K."/>
            <person name="Martijn J."/>
            <person name="Lind A.E."/>
            <person name="van Eijk R."/>
            <person name="Schleper C."/>
            <person name="Guy L."/>
            <person name="Ettema T.J."/>
        </authorList>
    </citation>
    <scope>NUCLEOTIDE SEQUENCE</scope>
</reference>